<proteinExistence type="predicted"/>
<organism evidence="1 2">
    <name type="scientific">Aurantiacibacter zhengii</name>
    <dbReference type="NCBI Taxonomy" id="2307003"/>
    <lineage>
        <taxon>Bacteria</taxon>
        <taxon>Pseudomonadati</taxon>
        <taxon>Pseudomonadota</taxon>
        <taxon>Alphaproteobacteria</taxon>
        <taxon>Sphingomonadales</taxon>
        <taxon>Erythrobacteraceae</taxon>
        <taxon>Aurantiacibacter</taxon>
    </lineage>
</organism>
<evidence type="ECO:0000313" key="1">
    <source>
        <dbReference type="EMBL" id="RIV89229.1"/>
    </source>
</evidence>
<gene>
    <name evidence="1" type="ORF">D2V07_03045</name>
</gene>
<sequence>MARKRDQENVQALYLSWFDADLPDGFDWHGDAQPLAAGLWLVRSDLSRSKLYHRIKWQLPDDTPLLLAPLDDTRDGWPKFKGLEAGALKWLRGR</sequence>
<dbReference type="OrthoDB" id="5975956at2"/>
<dbReference type="RefSeq" id="WP_119584543.1">
    <property type="nucleotide sequence ID" value="NZ_CAWODQ010000001.1"/>
</dbReference>
<dbReference type="AlphaFoldDB" id="A0A418NX90"/>
<name>A0A418NX90_9SPHN</name>
<dbReference type="EMBL" id="QXFL01000001">
    <property type="protein sequence ID" value="RIV89229.1"/>
    <property type="molecule type" value="Genomic_DNA"/>
</dbReference>
<accession>A0A418NX90</accession>
<reference evidence="1 2" key="1">
    <citation type="submission" date="2018-08" db="EMBL/GenBank/DDBJ databases">
        <title>Erythrobacter zhengii sp.nov., a bacterium isolated from deep-sea sediment.</title>
        <authorList>
            <person name="Fang C."/>
            <person name="Wu Y.-H."/>
            <person name="Sun C."/>
            <person name="Wang H."/>
            <person name="Cheng H."/>
            <person name="Meng F.-X."/>
            <person name="Wang C.-S."/>
            <person name="Xu X.-W."/>
        </authorList>
    </citation>
    <scope>NUCLEOTIDE SEQUENCE [LARGE SCALE GENOMIC DNA]</scope>
    <source>
        <strain evidence="1 2">V18</strain>
    </source>
</reference>
<dbReference type="Proteomes" id="UP000286576">
    <property type="component" value="Unassembled WGS sequence"/>
</dbReference>
<keyword evidence="2" id="KW-1185">Reference proteome</keyword>
<comment type="caution">
    <text evidence="1">The sequence shown here is derived from an EMBL/GenBank/DDBJ whole genome shotgun (WGS) entry which is preliminary data.</text>
</comment>
<protein>
    <submittedName>
        <fullName evidence="1">Uncharacterized protein</fullName>
    </submittedName>
</protein>
<evidence type="ECO:0000313" key="2">
    <source>
        <dbReference type="Proteomes" id="UP000286576"/>
    </source>
</evidence>